<dbReference type="Proteomes" id="UP001497416">
    <property type="component" value="Unassembled WGS sequence"/>
</dbReference>
<sequence>MIFMRKFIFTLTCLLSVMTFYGQELPKIVPPSPEAASLGKFTDVPVTLNNGAANISVPIHTIGLKGISIPISLSYHTRGVKVDEIASRVGIGWALNFGGIISRTTLDKPDDGGRWGYLKKDFGSDLVNEQAQQAVFNDYCASNGALDLESDIFNLNMAGTSATFYFEQTDINNPVLKEFDDIKITAKWENGIIVGFIAKDTAGNTFYFGQSKDGTKEYFSEKEVNNSSVYRTTGGIEYGIGSEEINKTYNAWHLIEIETIYGEKVEFIYEAETVNYVSKFYDSYIPQSPDSPDAWINGWRPINESQKQCMFSLIRERQYQLSEIKYGLANSTRLNKILFNKSSTERQDLQGSFALESIEIKDGHDKLIKSYDLNYTYSHNTVTSGYLNSLAQLDSRSHYRLMLSSVQQKDQDNNTLPPYSFEYDSQTLPNRFSNSKDVWGYYNGHDNGQFLTLNPYNIFLQPNREIDLDKSEAGILKKVTYPTGGYSIFTYEHNVAKPSYDMDQFLTYDFNPTKQGNVGLSHIEYSTNYDGYIYTKPFTVNNIIREKVTANVWFDDETSCLSNTWERGCKFRVTIASSTGNSIIELFKGNRDIILPNGNYILKVEPKDDAHTPLDINALDGFGVALNWRESLADTNDLVYGPGKRIQKVEFFDSNGETISAKEYEYTKPDGTSSGVLIGLPDFYSVAALSQPNFQFHTGVMAGSKTNIHQSNQVAYSDVTEYIGKKNQNAGKTRYEFTTYLDGGSFYKFPYHTPNDNEWLRGKNLKTEYYKYDTSTQSYTIEKEVINKYLYANTPDNPGIILGDIIGANFSTRTTRSNGFIKFVPIYTRTFFDNIVGGHTGNLYHAVNVEFCDINGNVVHSRTAGTLDLLSTTELNYLNGNIVETQTRYSYDYDNHYQLKNSEITDSKGDVYKTESGYDSTLVAENRMQPVTSTRFKNGEKLAVQHTNYERFGSILLPSQVQTSTRDQLILEDRVIYHKYDSNGNPETVSKKDGTVIHYIWGYDKTQPIAKIEGEKCPRIYQPDKRRYVLSCTRTPDQNDAITNAINASNVDNDDLSLISHPNEEELRLRLSNLRDKFPNAFVTTYTYNPLIGVTSITDPRGETTYYFYDKFNRLQFIKDTQGNIIKENKYNYKN</sequence>
<name>A0ABP1ETC4_9FLAO</name>
<protein>
    <recommendedName>
        <fullName evidence="3">YD repeat-containing protein</fullName>
    </recommendedName>
</protein>
<dbReference type="Gene3D" id="2.180.10.10">
    <property type="entry name" value="RHS repeat-associated core"/>
    <property type="match status" value="1"/>
</dbReference>
<accession>A0ABP1ETC4</accession>
<evidence type="ECO:0000313" key="2">
    <source>
        <dbReference type="Proteomes" id="UP001497416"/>
    </source>
</evidence>
<evidence type="ECO:0008006" key="3">
    <source>
        <dbReference type="Google" id="ProtNLM"/>
    </source>
</evidence>
<gene>
    <name evidence="1" type="ORF">T190607A01A_50042</name>
</gene>
<proteinExistence type="predicted"/>
<dbReference type="EMBL" id="CAXIXY010000007">
    <property type="protein sequence ID" value="CAL2092644.1"/>
    <property type="molecule type" value="Genomic_DNA"/>
</dbReference>
<comment type="caution">
    <text evidence="1">The sequence shown here is derived from an EMBL/GenBank/DDBJ whole genome shotgun (WGS) entry which is preliminary data.</text>
</comment>
<keyword evidence="2" id="KW-1185">Reference proteome</keyword>
<organism evidence="1 2">
    <name type="scientific">Tenacibaculum platacis</name>
    <dbReference type="NCBI Taxonomy" id="3137852"/>
    <lineage>
        <taxon>Bacteria</taxon>
        <taxon>Pseudomonadati</taxon>
        <taxon>Bacteroidota</taxon>
        <taxon>Flavobacteriia</taxon>
        <taxon>Flavobacteriales</taxon>
        <taxon>Flavobacteriaceae</taxon>
        <taxon>Tenacibaculum</taxon>
    </lineage>
</organism>
<reference evidence="1 2" key="1">
    <citation type="submission" date="2024-05" db="EMBL/GenBank/DDBJ databases">
        <authorList>
            <person name="Duchaud E."/>
        </authorList>
    </citation>
    <scope>NUCLEOTIDE SEQUENCE [LARGE SCALE GENOMIC DNA]</scope>
    <source>
        <strain evidence="1">Ena-SAMPLE-TAB-13-05-2024-13:56:06:370-140302</strain>
    </source>
</reference>
<evidence type="ECO:0000313" key="1">
    <source>
        <dbReference type="EMBL" id="CAL2092644.1"/>
    </source>
</evidence>